<accession>A0A1V8P2P1</accession>
<name>A0A1V8P2P1_CITBR</name>
<gene>
    <name evidence="1" type="ORF">BZK42_05200</name>
</gene>
<reference evidence="1 2" key="1">
    <citation type="submission" date="2017-03" db="EMBL/GenBank/DDBJ databases">
        <authorList>
            <person name="Afonso C.L."/>
            <person name="Miller P.J."/>
            <person name="Scott M.A."/>
            <person name="Spackman E."/>
            <person name="Goraichik I."/>
            <person name="Dimitrov K.M."/>
            <person name="Suarez D.L."/>
            <person name="Swayne D.E."/>
        </authorList>
    </citation>
    <scope>NUCLEOTIDE SEQUENCE [LARGE SCALE GENOMIC DNA]</scope>
    <source>
        <strain evidence="1 2">ATCC 51113</strain>
    </source>
</reference>
<dbReference type="RefSeq" id="WP_080858854.1">
    <property type="nucleotide sequence ID" value="NZ_CP077405.1"/>
</dbReference>
<proteinExistence type="predicted"/>
<dbReference type="AlphaFoldDB" id="A0A1V8P2P1"/>
<evidence type="ECO:0000313" key="2">
    <source>
        <dbReference type="Proteomes" id="UP000192573"/>
    </source>
</evidence>
<organism evidence="1 2">
    <name type="scientific">Citrobacter braakii</name>
    <dbReference type="NCBI Taxonomy" id="57706"/>
    <lineage>
        <taxon>Bacteria</taxon>
        <taxon>Pseudomonadati</taxon>
        <taxon>Pseudomonadota</taxon>
        <taxon>Gammaproteobacteria</taxon>
        <taxon>Enterobacterales</taxon>
        <taxon>Enterobacteriaceae</taxon>
        <taxon>Citrobacter</taxon>
        <taxon>Citrobacter freundii complex</taxon>
    </lineage>
</organism>
<evidence type="ECO:0000313" key="1">
    <source>
        <dbReference type="EMBL" id="OQM42940.1"/>
    </source>
</evidence>
<protein>
    <submittedName>
        <fullName evidence="1">Uncharacterized protein</fullName>
    </submittedName>
</protein>
<sequence length="177" mass="20034">MTKPKRAKRGVERTKLLMCEGITDKRFADCLKRLLTTRAAGFSVRLDDAGGGGPKSAIMAAINHAGGFDKRVVFIDSDLAIPTDAVAAARNRDIKIIQSSPLCLEGFLMRLMGHNQQFINSQDAKDSFHRFYNLRNVVTQEWYEEYITLQHINSVISDDRHICREVLTDLRDVFTVF</sequence>
<comment type="caution">
    <text evidence="1">The sequence shown here is derived from an EMBL/GenBank/DDBJ whole genome shotgun (WGS) entry which is preliminary data.</text>
</comment>
<dbReference type="EMBL" id="NAEW01000002">
    <property type="protein sequence ID" value="OQM42940.1"/>
    <property type="molecule type" value="Genomic_DNA"/>
</dbReference>
<dbReference type="Proteomes" id="UP000192573">
    <property type="component" value="Unassembled WGS sequence"/>
</dbReference>